<keyword evidence="2" id="KW-0732">Signal</keyword>
<dbReference type="InterPro" id="IPR001764">
    <property type="entry name" value="Glyco_hydro_3_N"/>
</dbReference>
<feature type="region of interest" description="Disordered" evidence="4">
    <location>
        <begin position="1"/>
        <end position="31"/>
    </location>
</feature>
<organism evidence="6 7">
    <name type="scientific">Actinospica durhamensis</name>
    <dbReference type="NCBI Taxonomy" id="1508375"/>
    <lineage>
        <taxon>Bacteria</taxon>
        <taxon>Bacillati</taxon>
        <taxon>Actinomycetota</taxon>
        <taxon>Actinomycetes</taxon>
        <taxon>Catenulisporales</taxon>
        <taxon>Actinospicaceae</taxon>
        <taxon>Actinospica</taxon>
    </lineage>
</organism>
<dbReference type="InterPro" id="IPR017853">
    <property type="entry name" value="GH"/>
</dbReference>
<keyword evidence="3 6" id="KW-0378">Hydrolase</keyword>
<evidence type="ECO:0000256" key="2">
    <source>
        <dbReference type="ARBA" id="ARBA00022729"/>
    </source>
</evidence>
<dbReference type="PANTHER" id="PTHR42721">
    <property type="entry name" value="SUGAR HYDROLASE-RELATED"/>
    <property type="match status" value="1"/>
</dbReference>
<name>A0A941IRR4_9ACTN</name>
<keyword evidence="7" id="KW-1185">Reference proteome</keyword>
<evidence type="ECO:0000256" key="1">
    <source>
        <dbReference type="ARBA" id="ARBA00005336"/>
    </source>
</evidence>
<dbReference type="InterPro" id="IPR044993">
    <property type="entry name" value="BXL"/>
</dbReference>
<dbReference type="Gene3D" id="3.40.50.1700">
    <property type="entry name" value="Glycoside hydrolase family 3 C-terminal domain"/>
    <property type="match status" value="1"/>
</dbReference>
<evidence type="ECO:0000256" key="4">
    <source>
        <dbReference type="SAM" id="MobiDB-lite"/>
    </source>
</evidence>
<gene>
    <name evidence="6" type="ORF">KDL01_13040</name>
</gene>
<dbReference type="Proteomes" id="UP000675781">
    <property type="component" value="Unassembled WGS sequence"/>
</dbReference>
<dbReference type="Gene3D" id="3.20.20.300">
    <property type="entry name" value="Glycoside hydrolase, family 3, N-terminal domain"/>
    <property type="match status" value="1"/>
</dbReference>
<dbReference type="Pfam" id="PF00933">
    <property type="entry name" value="Glyco_hydro_3"/>
    <property type="match status" value="1"/>
</dbReference>
<feature type="domain" description="Fibronectin type III-like" evidence="5">
    <location>
        <begin position="767"/>
        <end position="841"/>
    </location>
</feature>
<evidence type="ECO:0000259" key="5">
    <source>
        <dbReference type="SMART" id="SM01217"/>
    </source>
</evidence>
<dbReference type="Gene3D" id="2.60.40.10">
    <property type="entry name" value="Immunoglobulins"/>
    <property type="match status" value="1"/>
</dbReference>
<dbReference type="AlphaFoldDB" id="A0A941IRR4"/>
<dbReference type="SUPFAM" id="SSF52279">
    <property type="entry name" value="Beta-D-glucan exohydrolase, C-terminal domain"/>
    <property type="match status" value="1"/>
</dbReference>
<dbReference type="GO" id="GO:0045493">
    <property type="term" value="P:xylan catabolic process"/>
    <property type="evidence" value="ECO:0007669"/>
    <property type="project" value="InterPro"/>
</dbReference>
<accession>A0A941IRR4</accession>
<dbReference type="InterPro" id="IPR026891">
    <property type="entry name" value="Fn3-like"/>
</dbReference>
<dbReference type="GO" id="GO:0031222">
    <property type="term" value="P:arabinan catabolic process"/>
    <property type="evidence" value="ECO:0007669"/>
    <property type="project" value="TreeGrafter"/>
</dbReference>
<dbReference type="Gene3D" id="2.60.120.380">
    <property type="match status" value="1"/>
</dbReference>
<sequence>MELSKRFDQIYVSEPSPSHPPRERVAPVTPTPEQQAQALLAELTVQEKVAFLHQHQPVVERLGLEKFLTGCEGLHGVAWIGKATVFPQAVGLGATWDRELVRRVGEAVSTEVRAFSQDTANAYQDSGQNEKPPQVTLNVWAPVVNLLRDPRWGRNEEGYSEDPYATAQIATAFCRGLRGDHPTVWRTTPVLKHFLAYNIETDRDIVDVRVPDRVLHEYEFPAFRGPIEAGVVAGVMPGYNLTNGVPNHVHPLINEALRSWDPEVAVCSDAQAPSNLVEREKYFPDHVESHAAALKAGVDSYTDNSADSAPTIERFTAALERGLITEADLDQAVRRLLLLRARTGEFAKDADPYAGIRAEVIDSAPHRALAREAADASVVLLKNEDAALPLPTGQDAPGRIAVIGHLGTRVLTDWYSGTLPYSVSIADGLAAAYAEAGTEVVTADGADLVVLRVADEQGAEAAAFGPYRHQDWGTSVQCPLPVHTLQAEDNGRYLGLTGEDDLVADAVSATPDGWFVKELWEFESAPGTAADAASGETFTLRANSPHSRKYVRVEPGTGRLLADIEDAAAATRFQLEVVQDGEQEAERLAASADRVVLVLGNDPHINGRETVDRDGLALPARQERLLRVVQRAHPAAVLVVVSSYPYAIDFAQENLPAILWSSHAGQEIGSALAGVLTGAQSPSGRLPQTWYAGSAVLPDPTDYDVVGSRWTYRYSRRDHLYPFGHGLSYATFEYSDPTAQVRAEGAGAFTVTLDLDVTNTGSRFGDEIVQIYARRTGGEDFDAEREALRVLVGFARVPLAAGERREVAFEVAGESLAQWSEAEGRTRVPAGEYVFEAGASSTDLRTSVRVKLS</sequence>
<dbReference type="InterPro" id="IPR036881">
    <property type="entry name" value="Glyco_hydro_3_C_sf"/>
</dbReference>
<dbReference type="SMART" id="SM01217">
    <property type="entry name" value="Fn3_like"/>
    <property type="match status" value="1"/>
</dbReference>
<evidence type="ECO:0000256" key="3">
    <source>
        <dbReference type="ARBA" id="ARBA00022801"/>
    </source>
</evidence>
<comment type="similarity">
    <text evidence="1">Belongs to the glycosyl hydrolase 3 family.</text>
</comment>
<dbReference type="InterPro" id="IPR013783">
    <property type="entry name" value="Ig-like_fold"/>
</dbReference>
<dbReference type="Pfam" id="PF14310">
    <property type="entry name" value="Fn3-like"/>
    <property type="match status" value="1"/>
</dbReference>
<comment type="caution">
    <text evidence="6">The sequence shown here is derived from an EMBL/GenBank/DDBJ whole genome shotgun (WGS) entry which is preliminary data.</text>
</comment>
<evidence type="ECO:0000313" key="6">
    <source>
        <dbReference type="EMBL" id="MBR7834193.1"/>
    </source>
</evidence>
<dbReference type="EMBL" id="JAGSOG010000051">
    <property type="protein sequence ID" value="MBR7834193.1"/>
    <property type="molecule type" value="Genomic_DNA"/>
</dbReference>
<dbReference type="GO" id="GO:0009044">
    <property type="term" value="F:xylan 1,4-beta-xylosidase activity"/>
    <property type="evidence" value="ECO:0007669"/>
    <property type="project" value="InterPro"/>
</dbReference>
<dbReference type="InterPro" id="IPR002772">
    <property type="entry name" value="Glyco_hydro_3_C"/>
</dbReference>
<reference evidence="6" key="1">
    <citation type="submission" date="2021-04" db="EMBL/GenBank/DDBJ databases">
        <title>Genome based classification of Actinospica acidithermotolerans sp. nov., an actinobacterium isolated from an Indonesian hot spring.</title>
        <authorList>
            <person name="Kusuma A.B."/>
            <person name="Putra K.E."/>
            <person name="Nafisah S."/>
            <person name="Loh J."/>
            <person name="Nouioui I."/>
            <person name="Goodfellow M."/>
        </authorList>
    </citation>
    <scope>NUCLEOTIDE SEQUENCE</scope>
    <source>
        <strain evidence="6">CSCA 57</strain>
    </source>
</reference>
<evidence type="ECO:0000313" key="7">
    <source>
        <dbReference type="Proteomes" id="UP000675781"/>
    </source>
</evidence>
<dbReference type="Pfam" id="PF01915">
    <property type="entry name" value="Glyco_hydro_3_C"/>
    <property type="match status" value="1"/>
</dbReference>
<dbReference type="SUPFAM" id="SSF51445">
    <property type="entry name" value="(Trans)glycosidases"/>
    <property type="match status" value="1"/>
</dbReference>
<protein>
    <submittedName>
        <fullName evidence="6">Glycoside hydrolase family 3 C-terminal domain-containing protein</fullName>
    </submittedName>
</protein>
<dbReference type="InterPro" id="IPR036962">
    <property type="entry name" value="Glyco_hydro_3_N_sf"/>
</dbReference>
<dbReference type="GO" id="GO:0046556">
    <property type="term" value="F:alpha-L-arabinofuranosidase activity"/>
    <property type="evidence" value="ECO:0007669"/>
    <property type="project" value="TreeGrafter"/>
</dbReference>
<dbReference type="PANTHER" id="PTHR42721:SF3">
    <property type="entry name" value="BETA-D-XYLOSIDASE 5-RELATED"/>
    <property type="match status" value="1"/>
</dbReference>
<proteinExistence type="inferred from homology"/>